<dbReference type="GeneID" id="28766186"/>
<evidence type="ECO:0000313" key="2">
    <source>
        <dbReference type="EMBL" id="OAG08687.1"/>
    </source>
</evidence>
<organism evidence="2 3">
    <name type="scientific">Paraphaeosphaeria sporulosa</name>
    <dbReference type="NCBI Taxonomy" id="1460663"/>
    <lineage>
        <taxon>Eukaryota</taxon>
        <taxon>Fungi</taxon>
        <taxon>Dikarya</taxon>
        <taxon>Ascomycota</taxon>
        <taxon>Pezizomycotina</taxon>
        <taxon>Dothideomycetes</taxon>
        <taxon>Pleosporomycetidae</taxon>
        <taxon>Pleosporales</taxon>
        <taxon>Massarineae</taxon>
        <taxon>Didymosphaeriaceae</taxon>
        <taxon>Paraphaeosphaeria</taxon>
    </lineage>
</organism>
<name>A0A177CPJ0_9PLEO</name>
<evidence type="ECO:0000313" key="3">
    <source>
        <dbReference type="Proteomes" id="UP000077069"/>
    </source>
</evidence>
<dbReference type="OrthoDB" id="3790550at2759"/>
<feature type="region of interest" description="Disordered" evidence="1">
    <location>
        <begin position="1"/>
        <end position="144"/>
    </location>
</feature>
<keyword evidence="3" id="KW-1185">Reference proteome</keyword>
<feature type="compositionally biased region" description="Basic and acidic residues" evidence="1">
    <location>
        <begin position="281"/>
        <end position="297"/>
    </location>
</feature>
<feature type="compositionally biased region" description="Basic and acidic residues" evidence="1">
    <location>
        <begin position="48"/>
        <end position="57"/>
    </location>
</feature>
<dbReference type="RefSeq" id="XP_018039052.1">
    <property type="nucleotide sequence ID" value="XM_018182700.1"/>
</dbReference>
<feature type="region of interest" description="Disordered" evidence="1">
    <location>
        <begin position="159"/>
        <end position="180"/>
    </location>
</feature>
<evidence type="ECO:0000256" key="1">
    <source>
        <dbReference type="SAM" id="MobiDB-lite"/>
    </source>
</evidence>
<accession>A0A177CPJ0</accession>
<dbReference type="AlphaFoldDB" id="A0A177CPJ0"/>
<dbReference type="Proteomes" id="UP000077069">
    <property type="component" value="Unassembled WGS sequence"/>
</dbReference>
<proteinExistence type="predicted"/>
<feature type="region of interest" description="Disordered" evidence="1">
    <location>
        <begin position="270"/>
        <end position="316"/>
    </location>
</feature>
<feature type="compositionally biased region" description="Polar residues" evidence="1">
    <location>
        <begin position="102"/>
        <end position="112"/>
    </location>
</feature>
<sequence length="522" mass="57246">MATPPHLASVIRSGREAQSRRKSAAVPPDQVAPDEYPTFTRPISPELDESKRYTHDPPKRKRTNPWTFHRDSNSSESGDDCDRPLTRRLSRKASNVFHIFTPQRTRSNSSAAPPQHLSETPEDQEREEHVQPAAKRRHVTAERRKSSLKHLMEFIWGKRKDSATSENPHLPAPPLDEDDHATGLRQRFPLKHSQSLFTSDPDDIIYMSGALPASTPNRSPLGDLGGFSLDFLVNPNITERKPRKASAAAISINSDEPSIFQSFGNSIIGYSPPPTPKNKRSVHDPNTEMSSFHECHNSLRRPGTGPPSSGSGKYTDIAVAGTSTRHAVAPWEQSEAASPSTSIIGVLPSLSSVESTSHVSLPTFALPPPTANSSTVALHTPSRSHSPTQAPWWAMLMDVCPASRSIDPAEVNSERPELWAPPSPGLAPLMQMPGSFIPSPPTSTHHLKVADVDTRPSTAADSLDERELRLRRSGSLRREASALEGMEGMEGFGYVGTAMRWGDGEGKWGLEGEMKRERDIGR</sequence>
<protein>
    <submittedName>
        <fullName evidence="2">Uncharacterized protein</fullName>
    </submittedName>
</protein>
<feature type="compositionally biased region" description="Low complexity" evidence="1">
    <location>
        <begin position="302"/>
        <end position="312"/>
    </location>
</feature>
<reference evidence="2 3" key="1">
    <citation type="submission" date="2016-05" db="EMBL/GenBank/DDBJ databases">
        <title>Comparative analysis of secretome profiles of manganese(II)-oxidizing ascomycete fungi.</title>
        <authorList>
            <consortium name="DOE Joint Genome Institute"/>
            <person name="Zeiner C.A."/>
            <person name="Purvine S.O."/>
            <person name="Zink E.M."/>
            <person name="Wu S."/>
            <person name="Pasa-Tolic L."/>
            <person name="Chaput D.L."/>
            <person name="Haridas S."/>
            <person name="Grigoriev I.V."/>
            <person name="Santelli C.M."/>
            <person name="Hansel C.M."/>
        </authorList>
    </citation>
    <scope>NUCLEOTIDE SEQUENCE [LARGE SCALE GENOMIC DNA]</scope>
    <source>
        <strain evidence="2 3">AP3s5-JAC2a</strain>
    </source>
</reference>
<dbReference type="EMBL" id="KV441550">
    <property type="protein sequence ID" value="OAG08687.1"/>
    <property type="molecule type" value="Genomic_DNA"/>
</dbReference>
<dbReference type="InParanoid" id="A0A177CPJ0"/>
<gene>
    <name evidence="2" type="ORF">CC84DRAFT_1215164</name>
</gene>